<dbReference type="InterPro" id="IPR051678">
    <property type="entry name" value="AGP_Transferase"/>
</dbReference>
<comment type="caution">
    <text evidence="2">The sequence shown here is derived from an EMBL/GenBank/DDBJ whole genome shotgun (WGS) entry which is preliminary data.</text>
</comment>
<proteinExistence type="predicted"/>
<evidence type="ECO:0000259" key="1">
    <source>
        <dbReference type="Pfam" id="PF01636"/>
    </source>
</evidence>
<protein>
    <submittedName>
        <fullName evidence="2">Aminoglycoside phosphotransferase (APT) family kinase protein</fullName>
    </submittedName>
</protein>
<evidence type="ECO:0000313" key="3">
    <source>
        <dbReference type="Proteomes" id="UP000581769"/>
    </source>
</evidence>
<reference evidence="2 3" key="1">
    <citation type="submission" date="2020-08" db="EMBL/GenBank/DDBJ databases">
        <title>Sequencing the genomes of 1000 actinobacteria strains.</title>
        <authorList>
            <person name="Klenk H.-P."/>
        </authorList>
    </citation>
    <scope>NUCLEOTIDE SEQUENCE [LARGE SCALE GENOMIC DNA]</scope>
    <source>
        <strain evidence="2 3">DSM 45859</strain>
    </source>
</reference>
<dbReference type="Proteomes" id="UP000581769">
    <property type="component" value="Unassembled WGS sequence"/>
</dbReference>
<dbReference type="InterPro" id="IPR011009">
    <property type="entry name" value="Kinase-like_dom_sf"/>
</dbReference>
<keyword evidence="2" id="KW-0418">Kinase</keyword>
<dbReference type="GO" id="GO:0016301">
    <property type="term" value="F:kinase activity"/>
    <property type="evidence" value="ECO:0007669"/>
    <property type="project" value="UniProtKB-KW"/>
</dbReference>
<dbReference type="SUPFAM" id="SSF56112">
    <property type="entry name" value="Protein kinase-like (PK-like)"/>
    <property type="match status" value="1"/>
</dbReference>
<sequence>MAGLRTEALQWAAHTVAPGARVAEVRGMRDGSSPWLIRWERSGAIEAAVLRVGGSSRERLVTETAALHLAERHALAAPRVLATDLDGKECGEAAFLTTVLPGTSRIPRSPSPSRLRALGAAAAALHAVATDPAPGLPFRRWPMDTSSAGFVMERDAPADSPLRAEVRERLAEVPVPQEPSVLVHGDLWQGNTMWAGDECTGLVDWDCAGAGAAGSDLGNLRCDAAILAGLPAAEQVLDGWQQAAGRPAEHVAYWDLTAALSTPADPAKWLPAMHGQGRTDLTAPTVYQRRDAFLQDALDRLVRS</sequence>
<name>A0A840IKR6_9PSEU</name>
<dbReference type="EMBL" id="JACHMG010000001">
    <property type="protein sequence ID" value="MBB4682921.1"/>
    <property type="molecule type" value="Genomic_DNA"/>
</dbReference>
<gene>
    <name evidence="2" type="ORF">BJY18_000406</name>
</gene>
<feature type="domain" description="Aminoglycoside phosphotransferase" evidence="1">
    <location>
        <begin position="29"/>
        <end position="245"/>
    </location>
</feature>
<accession>A0A840IKR6</accession>
<dbReference type="PANTHER" id="PTHR21310">
    <property type="entry name" value="AMINOGLYCOSIDE PHOSPHOTRANSFERASE-RELATED-RELATED"/>
    <property type="match status" value="1"/>
</dbReference>
<keyword evidence="2" id="KW-0808">Transferase</keyword>
<dbReference type="Pfam" id="PF01636">
    <property type="entry name" value="APH"/>
    <property type="match status" value="1"/>
</dbReference>
<keyword evidence="3" id="KW-1185">Reference proteome</keyword>
<organism evidence="2 3">
    <name type="scientific">Amycolatopsis jiangsuensis</name>
    <dbReference type="NCBI Taxonomy" id="1181879"/>
    <lineage>
        <taxon>Bacteria</taxon>
        <taxon>Bacillati</taxon>
        <taxon>Actinomycetota</taxon>
        <taxon>Actinomycetes</taxon>
        <taxon>Pseudonocardiales</taxon>
        <taxon>Pseudonocardiaceae</taxon>
        <taxon>Amycolatopsis</taxon>
    </lineage>
</organism>
<dbReference type="AlphaFoldDB" id="A0A840IKR6"/>
<dbReference type="Gene3D" id="3.90.1200.10">
    <property type="match status" value="1"/>
</dbReference>
<dbReference type="RefSeq" id="WP_184777153.1">
    <property type="nucleotide sequence ID" value="NZ_JACHMG010000001.1"/>
</dbReference>
<dbReference type="InterPro" id="IPR002575">
    <property type="entry name" value="Aminoglycoside_PTrfase"/>
</dbReference>
<evidence type="ECO:0000313" key="2">
    <source>
        <dbReference type="EMBL" id="MBB4682921.1"/>
    </source>
</evidence>